<comment type="caution">
    <text evidence="1">The sequence shown here is derived from an EMBL/GenBank/DDBJ whole genome shotgun (WGS) entry which is preliminary data.</text>
</comment>
<dbReference type="Proteomes" id="UP000805649">
    <property type="component" value="Unassembled WGS sequence"/>
</dbReference>
<evidence type="ECO:0000313" key="2">
    <source>
        <dbReference type="Proteomes" id="UP000805649"/>
    </source>
</evidence>
<evidence type="ECO:0000313" key="1">
    <source>
        <dbReference type="EMBL" id="KAL0942593.1"/>
    </source>
</evidence>
<organism evidence="1 2">
    <name type="scientific">Colletotrichum truncatum</name>
    <name type="common">Anthracnose fungus</name>
    <name type="synonym">Colletotrichum capsici</name>
    <dbReference type="NCBI Taxonomy" id="5467"/>
    <lineage>
        <taxon>Eukaryota</taxon>
        <taxon>Fungi</taxon>
        <taxon>Dikarya</taxon>
        <taxon>Ascomycota</taxon>
        <taxon>Pezizomycotina</taxon>
        <taxon>Sordariomycetes</taxon>
        <taxon>Hypocreomycetidae</taxon>
        <taxon>Glomerellales</taxon>
        <taxon>Glomerellaceae</taxon>
        <taxon>Colletotrichum</taxon>
        <taxon>Colletotrichum truncatum species complex</taxon>
    </lineage>
</organism>
<gene>
    <name evidence="1" type="ORF">CTRU02_200479</name>
</gene>
<proteinExistence type="predicted"/>
<name>A0ACC3ZEP0_COLTU</name>
<sequence length="263" mass="29147">MAESLTHVAFFGVTGGAVFNCLKQALLDESIHCYVLVRDTDKLKNLLRNSMGDPPYAFSHRLLVVKGDIVDIDVVVSTLFPARRTWDPVDVIVYGVSGFKLDINTEGNSITDAEICTYGVDIIEEATLKGYESYHYGIPYHYPRFVAIGTLGIGAAFRNTSSAQIEALKPSYDWFIESGAYEDKILMEEIISHRDFQGLFRNTLIVRPGFLTNNAPFGLNSIRVGTRNIPPLGYTISRDNLGCWLYQHGILGNMTGVILVTGP</sequence>
<protein>
    <submittedName>
        <fullName evidence="1">Uncharacterized protein</fullName>
    </submittedName>
</protein>
<reference evidence="1 2" key="1">
    <citation type="journal article" date="2020" name="Phytopathology">
        <title>Genome Sequence Resources of Colletotrichum truncatum, C. plurivorum, C. musicola, and C. sojae: Four Species Pathogenic to Soybean (Glycine max).</title>
        <authorList>
            <person name="Rogerio F."/>
            <person name="Boufleur T.R."/>
            <person name="Ciampi-Guillardi M."/>
            <person name="Sukno S.A."/>
            <person name="Thon M.R."/>
            <person name="Massola Junior N.S."/>
            <person name="Baroncelli R."/>
        </authorList>
    </citation>
    <scope>NUCLEOTIDE SEQUENCE [LARGE SCALE GENOMIC DNA]</scope>
    <source>
        <strain evidence="1 2">CMES1059</strain>
    </source>
</reference>
<keyword evidence="2" id="KW-1185">Reference proteome</keyword>
<dbReference type="EMBL" id="VUJX02000001">
    <property type="protein sequence ID" value="KAL0942593.1"/>
    <property type="molecule type" value="Genomic_DNA"/>
</dbReference>
<accession>A0ACC3ZEP0</accession>